<accession>A0ABU2N3Z7</accession>
<dbReference type="PROSITE" id="PS50975">
    <property type="entry name" value="ATP_GRASP"/>
    <property type="match status" value="1"/>
</dbReference>
<name>A0ABU2N3Z7_9PSEU</name>
<evidence type="ECO:0000256" key="1">
    <source>
        <dbReference type="PROSITE-ProRule" id="PRU00409"/>
    </source>
</evidence>
<dbReference type="Gene3D" id="3.30.470.20">
    <property type="entry name" value="ATP-grasp fold, B domain"/>
    <property type="match status" value="1"/>
</dbReference>
<protein>
    <recommendedName>
        <fullName evidence="2">ATP-grasp domain-containing protein</fullName>
    </recommendedName>
</protein>
<dbReference type="EMBL" id="JAVREJ010000002">
    <property type="protein sequence ID" value="MDT0348635.1"/>
    <property type="molecule type" value="Genomic_DNA"/>
</dbReference>
<dbReference type="Proteomes" id="UP001183202">
    <property type="component" value="Unassembled WGS sequence"/>
</dbReference>
<dbReference type="InterPro" id="IPR011761">
    <property type="entry name" value="ATP-grasp"/>
</dbReference>
<reference evidence="4" key="1">
    <citation type="submission" date="2023-07" db="EMBL/GenBank/DDBJ databases">
        <title>30 novel species of actinomycetes from the DSMZ collection.</title>
        <authorList>
            <person name="Nouioui I."/>
        </authorList>
    </citation>
    <scope>NUCLEOTIDE SEQUENCE [LARGE SCALE GENOMIC DNA]</scope>
    <source>
        <strain evidence="4">DSM 45834</strain>
    </source>
</reference>
<organism evidence="3 4">
    <name type="scientific">Pseudonocardia charpentierae</name>
    <dbReference type="NCBI Taxonomy" id="3075545"/>
    <lineage>
        <taxon>Bacteria</taxon>
        <taxon>Bacillati</taxon>
        <taxon>Actinomycetota</taxon>
        <taxon>Actinomycetes</taxon>
        <taxon>Pseudonocardiales</taxon>
        <taxon>Pseudonocardiaceae</taxon>
        <taxon>Pseudonocardia</taxon>
    </lineage>
</organism>
<dbReference type="SUPFAM" id="SSF56059">
    <property type="entry name" value="Glutathione synthetase ATP-binding domain-like"/>
    <property type="match status" value="1"/>
</dbReference>
<dbReference type="RefSeq" id="WP_311554561.1">
    <property type="nucleotide sequence ID" value="NZ_JAVREJ010000002.1"/>
</dbReference>
<gene>
    <name evidence="3" type="ORF">RM445_03770</name>
</gene>
<keyword evidence="4" id="KW-1185">Reference proteome</keyword>
<evidence type="ECO:0000313" key="4">
    <source>
        <dbReference type="Proteomes" id="UP001183202"/>
    </source>
</evidence>
<proteinExistence type="predicted"/>
<keyword evidence="1" id="KW-0067">ATP-binding</keyword>
<feature type="domain" description="ATP-grasp" evidence="2">
    <location>
        <begin position="91"/>
        <end position="282"/>
    </location>
</feature>
<comment type="caution">
    <text evidence="3">The sequence shown here is derived from an EMBL/GenBank/DDBJ whole genome shotgun (WGS) entry which is preliminary data.</text>
</comment>
<dbReference type="InterPro" id="IPR013815">
    <property type="entry name" value="ATP_grasp_subdomain_1"/>
</dbReference>
<evidence type="ECO:0000259" key="2">
    <source>
        <dbReference type="PROSITE" id="PS50975"/>
    </source>
</evidence>
<sequence length="379" mass="42069">MVSYDKRDIASSSRYARQVIGAPHPDRDEPRFVQVLLEAARRFPGALLIPASDAALGAVARHKPALEVAGLVVASDDAPVTETLLNKASTFALARSAGVPAPVTFAVADEDDVRRFCASAEFPAVLKPELSHVYRELVGVKWSRVDSTRDAVEAYRVARSHGLEVVLQELIPGDERCGAVYNSYFCDGEPLVEFTSRKIRNSPPDTGSPSVVVSEWMPEVAEQGRRLLRAAKFSGYSCTEFKRDPRDGTYKVMEVNARHNLSSLLATRCGVNFPWIQYRHLVEGVEPVGYEPGGYEQGVYWVDVTRDLQNLRHYLGRPGYSWAEFAEPYRRGCVFAVMDRRDVGPAAARGVDTVRVAADRIRSRLRRGRRGRAAYEPVA</sequence>
<keyword evidence="1" id="KW-0547">Nucleotide-binding</keyword>
<evidence type="ECO:0000313" key="3">
    <source>
        <dbReference type="EMBL" id="MDT0348635.1"/>
    </source>
</evidence>
<dbReference type="Gene3D" id="3.30.1490.20">
    <property type="entry name" value="ATP-grasp fold, A domain"/>
    <property type="match status" value="1"/>
</dbReference>